<dbReference type="InterPro" id="IPR003838">
    <property type="entry name" value="ABC3_permease_C"/>
</dbReference>
<evidence type="ECO:0000313" key="11">
    <source>
        <dbReference type="Proteomes" id="UP000095706"/>
    </source>
</evidence>
<evidence type="ECO:0000313" key="9">
    <source>
        <dbReference type="EMBL" id="CUN98386.1"/>
    </source>
</evidence>
<dbReference type="GO" id="GO:0005886">
    <property type="term" value="C:plasma membrane"/>
    <property type="evidence" value="ECO:0007669"/>
    <property type="project" value="UniProtKB-SubCell"/>
</dbReference>
<dbReference type="Pfam" id="PF02687">
    <property type="entry name" value="FtsX"/>
    <property type="match status" value="1"/>
</dbReference>
<reference evidence="11 12" key="1">
    <citation type="submission" date="2015-09" db="EMBL/GenBank/DDBJ databases">
        <authorList>
            <consortium name="Pathogen Informatics"/>
        </authorList>
    </citation>
    <scope>NUCLEOTIDE SEQUENCE [LARGE SCALE GENOMIC DNA]</scope>
    <source>
        <strain evidence="9 11">2789STDY5608849</strain>
        <strain evidence="10 12">2789STDY5834885</strain>
    </source>
</reference>
<proteinExistence type="predicted"/>
<dbReference type="STRING" id="1150298.ERS852406_01055"/>
<dbReference type="Proteomes" id="UP000095706">
    <property type="component" value="Unassembled WGS sequence"/>
</dbReference>
<evidence type="ECO:0000256" key="2">
    <source>
        <dbReference type="ARBA" id="ARBA00022475"/>
    </source>
</evidence>
<evidence type="ECO:0000256" key="6">
    <source>
        <dbReference type="SAM" id="Phobius"/>
    </source>
</evidence>
<feature type="transmembrane region" description="Helical" evidence="6">
    <location>
        <begin position="465"/>
        <end position="483"/>
    </location>
</feature>
<dbReference type="InterPro" id="IPR025857">
    <property type="entry name" value="MacB_PCD"/>
</dbReference>
<protein>
    <submittedName>
        <fullName evidence="10">FtsX-like permease family</fullName>
    </submittedName>
</protein>
<keyword evidence="4 6" id="KW-1133">Transmembrane helix</keyword>
<feature type="transmembrane region" description="Helical" evidence="6">
    <location>
        <begin position="381"/>
        <end position="402"/>
    </location>
</feature>
<evidence type="ECO:0000256" key="1">
    <source>
        <dbReference type="ARBA" id="ARBA00004651"/>
    </source>
</evidence>
<dbReference type="GO" id="GO:0022857">
    <property type="term" value="F:transmembrane transporter activity"/>
    <property type="evidence" value="ECO:0007669"/>
    <property type="project" value="TreeGrafter"/>
</dbReference>
<evidence type="ECO:0000259" key="7">
    <source>
        <dbReference type="Pfam" id="PF02687"/>
    </source>
</evidence>
<dbReference type="PANTHER" id="PTHR30572">
    <property type="entry name" value="MEMBRANE COMPONENT OF TRANSPORTER-RELATED"/>
    <property type="match status" value="1"/>
</dbReference>
<dbReference type="InterPro" id="IPR050250">
    <property type="entry name" value="Macrolide_Exporter_MacB"/>
</dbReference>
<feature type="domain" description="ABC3 transporter permease C-terminal" evidence="7">
    <location>
        <begin position="341"/>
        <end position="493"/>
    </location>
</feature>
<feature type="domain" description="MacB-like periplasmic core" evidence="8">
    <location>
        <begin position="29"/>
        <end position="275"/>
    </location>
</feature>
<comment type="subcellular location">
    <subcellularLocation>
        <location evidence="1">Cell membrane</location>
        <topology evidence="1">Multi-pass membrane protein</topology>
    </subcellularLocation>
</comment>
<evidence type="ECO:0000256" key="5">
    <source>
        <dbReference type="ARBA" id="ARBA00023136"/>
    </source>
</evidence>
<name>A0A174J629_9FIRM</name>
<evidence type="ECO:0000313" key="12">
    <source>
        <dbReference type="Proteomes" id="UP000095709"/>
    </source>
</evidence>
<dbReference type="OrthoDB" id="9812886at2"/>
<dbReference type="RefSeq" id="WP_022463280.1">
    <property type="nucleotide sequence ID" value="NZ_DAWEMV010000068.1"/>
</dbReference>
<keyword evidence="5 6" id="KW-0472">Membrane</keyword>
<evidence type="ECO:0000259" key="8">
    <source>
        <dbReference type="Pfam" id="PF12704"/>
    </source>
</evidence>
<dbReference type="PANTHER" id="PTHR30572:SF9">
    <property type="entry name" value="ABC TRANSPORTER PERMEASE PROTEIN"/>
    <property type="match status" value="1"/>
</dbReference>
<keyword evidence="2" id="KW-1003">Cell membrane</keyword>
<dbReference type="Pfam" id="PF12704">
    <property type="entry name" value="MacB_PCD"/>
    <property type="match status" value="1"/>
</dbReference>
<accession>A0A174J629</accession>
<evidence type="ECO:0000256" key="4">
    <source>
        <dbReference type="ARBA" id="ARBA00022989"/>
    </source>
</evidence>
<sequence>MLKRASRKLRSTPAKTLMYIILFLVLFLAIFSMLMIGIASGNKVKRAQETLANSITLRGPAEGEAGKSCTVYAIPSAIVEKFIDSNYVQGYTMEAGTYWLDPVDTETYISEETQQRLKGYLKDSGMYTMTAVGTLDCAYDTYFLAKGYRIVEGSGLSYGERGKYEAVVGEKYAEKNHLHVGDTVKYKMEQGTIEYYKVSAPEEISFKIRGIYRTPEVYQSDSVVNDWHNNLIFIPLDIFCEYSMKALKIQNVGFNTVTVYLKDTKSVEPFIEETKNKIKIGSVDDVVQTDENGIRSSVKPMVISQQDLESGEWSYQLIRNKEWYEMVAKPVEKLNRLIGYMIVGFVTAGILLFGILTSLSVKGRKREIGILLSMGEHRKRILGQFVLENLVPVLIALVFAALCATPTAEYFADRMISNQAEKVEQENEDLSGNIKNALPTSEIAAYESTGVTVDTDLSIEWNWKIMTGMILGILDLFLLILILQVGKITRESPASILLDRK</sequence>
<evidence type="ECO:0000313" key="10">
    <source>
        <dbReference type="EMBL" id="CUO92580.1"/>
    </source>
</evidence>
<keyword evidence="3 6" id="KW-0812">Transmembrane</keyword>
<gene>
    <name evidence="9" type="ORF">ERS852406_01055</name>
    <name evidence="10" type="ORF">ERS852498_00833</name>
</gene>
<dbReference type="AlphaFoldDB" id="A0A174J629"/>
<evidence type="ECO:0000256" key="3">
    <source>
        <dbReference type="ARBA" id="ARBA00022692"/>
    </source>
</evidence>
<dbReference type="Proteomes" id="UP000095709">
    <property type="component" value="Unassembled WGS sequence"/>
</dbReference>
<dbReference type="EMBL" id="CYYV01000004">
    <property type="protein sequence ID" value="CUN98386.1"/>
    <property type="molecule type" value="Genomic_DNA"/>
</dbReference>
<dbReference type="EMBL" id="CZAL01000003">
    <property type="protein sequence ID" value="CUO92580.1"/>
    <property type="molecule type" value="Genomic_DNA"/>
</dbReference>
<feature type="transmembrane region" description="Helical" evidence="6">
    <location>
        <begin position="337"/>
        <end position="361"/>
    </location>
</feature>
<organism evidence="10 12">
    <name type="scientific">Fusicatenibacter saccharivorans</name>
    <dbReference type="NCBI Taxonomy" id="1150298"/>
    <lineage>
        <taxon>Bacteria</taxon>
        <taxon>Bacillati</taxon>
        <taxon>Bacillota</taxon>
        <taxon>Clostridia</taxon>
        <taxon>Lachnospirales</taxon>
        <taxon>Lachnospiraceae</taxon>
        <taxon>Fusicatenibacter</taxon>
    </lineage>
</organism>